<dbReference type="PROSITE" id="PS00106">
    <property type="entry name" value="GALACTOKINASE"/>
    <property type="match status" value="1"/>
</dbReference>
<dbReference type="EMBL" id="JAKJKU010000004">
    <property type="protein sequence ID" value="MCF6774520.1"/>
    <property type="molecule type" value="Genomic_DNA"/>
</dbReference>
<name>A0ABS9HNU2_9CORY</name>
<dbReference type="SUPFAM" id="SSF54211">
    <property type="entry name" value="Ribosomal protein S5 domain 2-like"/>
    <property type="match status" value="1"/>
</dbReference>
<dbReference type="InterPro" id="IPR019539">
    <property type="entry name" value="GalKase_N"/>
</dbReference>
<dbReference type="PRINTS" id="PR00959">
    <property type="entry name" value="MEVGALKINASE"/>
</dbReference>
<dbReference type="PANTHER" id="PTHR10457:SF7">
    <property type="entry name" value="GALACTOKINASE-RELATED"/>
    <property type="match status" value="1"/>
</dbReference>
<evidence type="ECO:0000256" key="5">
    <source>
        <dbReference type="ARBA" id="ARBA00022840"/>
    </source>
</evidence>
<evidence type="ECO:0000259" key="11">
    <source>
        <dbReference type="Pfam" id="PF10509"/>
    </source>
</evidence>
<dbReference type="Pfam" id="PF10509">
    <property type="entry name" value="GalKase_gal_bdg"/>
    <property type="match status" value="1"/>
</dbReference>
<dbReference type="InterPro" id="IPR036554">
    <property type="entry name" value="GHMP_kinase_C_sf"/>
</dbReference>
<evidence type="ECO:0000256" key="1">
    <source>
        <dbReference type="ARBA" id="ARBA00006566"/>
    </source>
</evidence>
<protein>
    <recommendedName>
        <fullName evidence="7">Galactokinase</fullName>
        <ecNumber evidence="7">2.7.1.6</ecNumber>
    </recommendedName>
</protein>
<feature type="compositionally biased region" description="Basic and acidic residues" evidence="8">
    <location>
        <begin position="1"/>
        <end position="12"/>
    </location>
</feature>
<dbReference type="Pfam" id="PF08544">
    <property type="entry name" value="GHMP_kinases_C"/>
    <property type="match status" value="1"/>
</dbReference>
<organism evidence="12 13">
    <name type="scientific">Corynebacterium parakroppenstedtii</name>
    <dbReference type="NCBI Taxonomy" id="2828363"/>
    <lineage>
        <taxon>Bacteria</taxon>
        <taxon>Bacillati</taxon>
        <taxon>Actinomycetota</taxon>
        <taxon>Actinomycetes</taxon>
        <taxon>Mycobacteriales</taxon>
        <taxon>Corynebacteriaceae</taxon>
        <taxon>Corynebacterium</taxon>
    </lineage>
</organism>
<dbReference type="InterPro" id="IPR006206">
    <property type="entry name" value="Mevalonate/galactokinase"/>
</dbReference>
<dbReference type="InterPro" id="IPR006204">
    <property type="entry name" value="GHMP_kinase_N_dom"/>
</dbReference>
<dbReference type="Gene3D" id="3.30.70.890">
    <property type="entry name" value="GHMP kinase, C-terminal domain"/>
    <property type="match status" value="1"/>
</dbReference>
<gene>
    <name evidence="12" type="primary">galK</name>
    <name evidence="12" type="ORF">L3H44_08905</name>
</gene>
<dbReference type="PROSITE" id="PS00627">
    <property type="entry name" value="GHMP_KINASES_ATP"/>
    <property type="match status" value="1"/>
</dbReference>
<dbReference type="Gene3D" id="3.30.230.10">
    <property type="match status" value="1"/>
</dbReference>
<dbReference type="PANTHER" id="PTHR10457">
    <property type="entry name" value="MEVALONATE KINASE/GALACTOKINASE"/>
    <property type="match status" value="1"/>
</dbReference>
<evidence type="ECO:0000256" key="4">
    <source>
        <dbReference type="ARBA" id="ARBA00022777"/>
    </source>
</evidence>
<dbReference type="InterPro" id="IPR013750">
    <property type="entry name" value="GHMP_kinase_C_dom"/>
</dbReference>
<proteinExistence type="inferred from homology"/>
<dbReference type="PRINTS" id="PR00473">
    <property type="entry name" value="GALCTOKINASE"/>
</dbReference>
<evidence type="ECO:0000256" key="2">
    <source>
        <dbReference type="ARBA" id="ARBA00022679"/>
    </source>
</evidence>
<evidence type="ECO:0000259" key="9">
    <source>
        <dbReference type="Pfam" id="PF00288"/>
    </source>
</evidence>
<dbReference type="InterPro" id="IPR000705">
    <property type="entry name" value="Galactokinase"/>
</dbReference>
<evidence type="ECO:0000256" key="8">
    <source>
        <dbReference type="SAM" id="MobiDB-lite"/>
    </source>
</evidence>
<keyword evidence="3" id="KW-0547">Nucleotide-binding</keyword>
<dbReference type="GO" id="GO:0004335">
    <property type="term" value="F:galactokinase activity"/>
    <property type="evidence" value="ECO:0007669"/>
    <property type="project" value="UniProtKB-EC"/>
</dbReference>
<sequence length="465" mass="48588">MTDSHAEPKDQPQENPSHTPHDPGAIRWAQARSDQQLIADATTLFTETFGGKPDGVWAAPGRVNLIGDHVDYAGGVSIPFALPHVTVVAARRRTDDTISIVSLPPGAATESTDAAEESGDAATGTDDANPSPTHLEALRTTVALADIGPGHPADWSGYVAGTIWAGHQNGAIPSSNQHDNGLDLAIISDVPLGSGLSSSAALECSVALAARELAAPERPRDQAAYQLLIDAAIRAENDVVGASTGGLDQRSSLLATAGHALAIDFRTNVVNQVACDVESDGLAFLVADTNAPHSLSDGQYASRRGVIDAVTAHAGASTLLDIDDPIAAATSWADTDESAVTPDVARMRVQHVIDETARTRRAQHALNSKNWKEFGWLMNESHESLRDLYDVSTPELNSARDAALDAGAVGARMTGGGFGGSIIALVPTDRITAVAQEIHQRTVDKKLPNPTFLAITPAAGARRLV</sequence>
<evidence type="ECO:0000313" key="12">
    <source>
        <dbReference type="EMBL" id="MCF6774520.1"/>
    </source>
</evidence>
<dbReference type="InterPro" id="IPR006203">
    <property type="entry name" value="GHMP_knse_ATP-bd_CS"/>
</dbReference>
<keyword evidence="5" id="KW-0067">ATP-binding</keyword>
<comment type="caution">
    <text evidence="12">The sequence shown here is derived from an EMBL/GenBank/DDBJ whole genome shotgun (WGS) entry which is preliminary data.</text>
</comment>
<keyword evidence="13" id="KW-1185">Reference proteome</keyword>
<dbReference type="InterPro" id="IPR019741">
    <property type="entry name" value="Galactokinase_CS"/>
</dbReference>
<dbReference type="GeneID" id="92727696"/>
<dbReference type="Pfam" id="PF00288">
    <property type="entry name" value="GHMP_kinases_N"/>
    <property type="match status" value="1"/>
</dbReference>
<feature type="region of interest" description="Disordered" evidence="8">
    <location>
        <begin position="102"/>
        <end position="131"/>
    </location>
</feature>
<dbReference type="NCBIfam" id="TIGR00131">
    <property type="entry name" value="gal_kin"/>
    <property type="match status" value="1"/>
</dbReference>
<dbReference type="SUPFAM" id="SSF55060">
    <property type="entry name" value="GHMP Kinase, C-terminal domain"/>
    <property type="match status" value="1"/>
</dbReference>
<accession>A0ABS9HNU2</accession>
<dbReference type="PIRSF" id="PIRSF000530">
    <property type="entry name" value="Galactokinase"/>
    <property type="match status" value="1"/>
</dbReference>
<feature type="domain" description="GHMP kinase C-terminal" evidence="10">
    <location>
        <begin position="363"/>
        <end position="439"/>
    </location>
</feature>
<keyword evidence="6" id="KW-0119">Carbohydrate metabolism</keyword>
<evidence type="ECO:0000256" key="6">
    <source>
        <dbReference type="ARBA" id="ARBA00023144"/>
    </source>
</evidence>
<evidence type="ECO:0000256" key="3">
    <source>
        <dbReference type="ARBA" id="ARBA00022741"/>
    </source>
</evidence>
<keyword evidence="6" id="KW-0299">Galactose metabolism</keyword>
<evidence type="ECO:0000256" key="7">
    <source>
        <dbReference type="NCBIfam" id="TIGR00131"/>
    </source>
</evidence>
<feature type="region of interest" description="Disordered" evidence="8">
    <location>
        <begin position="1"/>
        <end position="25"/>
    </location>
</feature>
<evidence type="ECO:0000259" key="10">
    <source>
        <dbReference type="Pfam" id="PF08544"/>
    </source>
</evidence>
<dbReference type="RefSeq" id="WP_082090012.1">
    <property type="nucleotide sequence ID" value="NZ_JAFFSY010000003.1"/>
</dbReference>
<reference evidence="12 13" key="1">
    <citation type="submission" date="2022-01" db="EMBL/GenBank/DDBJ databases">
        <title>Identification and Characterization of Corynebacterium sp.</title>
        <authorList>
            <person name="Luo Q."/>
            <person name="Qu P."/>
            <person name="Chen Q."/>
        </authorList>
    </citation>
    <scope>NUCLEOTIDE SEQUENCE [LARGE SCALE GENOMIC DNA]</scope>
    <source>
        <strain evidence="12 13">MC-12</strain>
    </source>
</reference>
<feature type="domain" description="Galactokinase N-terminal" evidence="11">
    <location>
        <begin position="44"/>
        <end position="92"/>
    </location>
</feature>
<dbReference type="InterPro" id="IPR020568">
    <property type="entry name" value="Ribosomal_Su5_D2-typ_SF"/>
</dbReference>
<dbReference type="Proteomes" id="UP001200604">
    <property type="component" value="Unassembled WGS sequence"/>
</dbReference>
<dbReference type="InterPro" id="IPR014721">
    <property type="entry name" value="Ribsml_uS5_D2-typ_fold_subgr"/>
</dbReference>
<comment type="similarity">
    <text evidence="1">Belongs to the GHMP kinase family. GalK subfamily.</text>
</comment>
<dbReference type="EC" id="2.7.1.6" evidence="7"/>
<evidence type="ECO:0000313" key="13">
    <source>
        <dbReference type="Proteomes" id="UP001200604"/>
    </source>
</evidence>
<keyword evidence="4" id="KW-0418">Kinase</keyword>
<keyword evidence="2 12" id="KW-0808">Transferase</keyword>
<feature type="domain" description="GHMP kinase N-terminal" evidence="9">
    <location>
        <begin position="176"/>
        <end position="254"/>
    </location>
</feature>